<keyword evidence="4" id="KW-0418">Kinase</keyword>
<evidence type="ECO:0000256" key="3">
    <source>
        <dbReference type="ARBA" id="ARBA00022741"/>
    </source>
</evidence>
<evidence type="ECO:0000313" key="7">
    <source>
        <dbReference type="Proteomes" id="UP000796880"/>
    </source>
</evidence>
<dbReference type="SUPFAM" id="SSF54211">
    <property type="entry name" value="Ribosomal protein S5 domain 2-like"/>
    <property type="match status" value="1"/>
</dbReference>
<organism evidence="6 7">
    <name type="scientific">Rhamnella rubrinervis</name>
    <dbReference type="NCBI Taxonomy" id="2594499"/>
    <lineage>
        <taxon>Eukaryota</taxon>
        <taxon>Viridiplantae</taxon>
        <taxon>Streptophyta</taxon>
        <taxon>Embryophyta</taxon>
        <taxon>Tracheophyta</taxon>
        <taxon>Spermatophyta</taxon>
        <taxon>Magnoliopsida</taxon>
        <taxon>eudicotyledons</taxon>
        <taxon>Gunneridae</taxon>
        <taxon>Pentapetalae</taxon>
        <taxon>rosids</taxon>
        <taxon>fabids</taxon>
        <taxon>Rosales</taxon>
        <taxon>Rhamnaceae</taxon>
        <taxon>rhamnoid group</taxon>
        <taxon>Rhamneae</taxon>
        <taxon>Rhamnella</taxon>
    </lineage>
</organism>
<dbReference type="PANTHER" id="PTHR20861">
    <property type="entry name" value="HOMOSERINE/4-DIPHOSPHOCYTIDYL-2-C-METHYL-D-ERYTHRITOL KINASE"/>
    <property type="match status" value="1"/>
</dbReference>
<keyword evidence="5" id="KW-0067">ATP-binding</keyword>
<dbReference type="Gene3D" id="3.30.230.10">
    <property type="match status" value="1"/>
</dbReference>
<comment type="caution">
    <text evidence="6">The sequence shown here is derived from an EMBL/GenBank/DDBJ whole genome shotgun (WGS) entry which is preliminary data.</text>
</comment>
<protein>
    <submittedName>
        <fullName evidence="6">Uncharacterized protein</fullName>
    </submittedName>
</protein>
<evidence type="ECO:0000256" key="1">
    <source>
        <dbReference type="ARBA" id="ARBA00022605"/>
    </source>
</evidence>
<dbReference type="InterPro" id="IPR014721">
    <property type="entry name" value="Ribsml_uS5_D2-typ_fold_subgr"/>
</dbReference>
<dbReference type="PANTHER" id="PTHR20861:SF1">
    <property type="entry name" value="HOMOSERINE KINASE"/>
    <property type="match status" value="1"/>
</dbReference>
<accession>A0A8K0H1V0</accession>
<name>A0A8K0H1V0_9ROSA</name>
<keyword evidence="3" id="KW-0547">Nucleotide-binding</keyword>
<dbReference type="Proteomes" id="UP000796880">
    <property type="component" value="Unassembled WGS sequence"/>
</dbReference>
<dbReference type="GO" id="GO:0008652">
    <property type="term" value="P:amino acid biosynthetic process"/>
    <property type="evidence" value="ECO:0007669"/>
    <property type="project" value="UniProtKB-KW"/>
</dbReference>
<dbReference type="OrthoDB" id="195231at2759"/>
<evidence type="ECO:0000256" key="2">
    <source>
        <dbReference type="ARBA" id="ARBA00022679"/>
    </source>
</evidence>
<dbReference type="GO" id="GO:0016301">
    <property type="term" value="F:kinase activity"/>
    <property type="evidence" value="ECO:0007669"/>
    <property type="project" value="UniProtKB-KW"/>
</dbReference>
<dbReference type="GO" id="GO:0005524">
    <property type="term" value="F:ATP binding"/>
    <property type="evidence" value="ECO:0007669"/>
    <property type="project" value="UniProtKB-KW"/>
</dbReference>
<evidence type="ECO:0000256" key="5">
    <source>
        <dbReference type="ARBA" id="ARBA00022840"/>
    </source>
</evidence>
<dbReference type="AlphaFoldDB" id="A0A8K0H1V0"/>
<evidence type="ECO:0000256" key="4">
    <source>
        <dbReference type="ARBA" id="ARBA00022777"/>
    </source>
</evidence>
<reference evidence="6" key="1">
    <citation type="submission" date="2020-03" db="EMBL/GenBank/DDBJ databases">
        <title>A high-quality chromosome-level genome assembly of a woody plant with both climbing and erect habits, Rhamnella rubrinervis.</title>
        <authorList>
            <person name="Lu Z."/>
            <person name="Yang Y."/>
            <person name="Zhu X."/>
            <person name="Sun Y."/>
        </authorList>
    </citation>
    <scope>NUCLEOTIDE SEQUENCE</scope>
    <source>
        <strain evidence="6">BYM</strain>
        <tissue evidence="6">Leaf</tissue>
    </source>
</reference>
<keyword evidence="2" id="KW-0808">Transferase</keyword>
<gene>
    <name evidence="6" type="ORF">FNV43_RR13798</name>
</gene>
<dbReference type="EMBL" id="VOIH02000006">
    <property type="protein sequence ID" value="KAF3444108.1"/>
    <property type="molecule type" value="Genomic_DNA"/>
</dbReference>
<dbReference type="InterPro" id="IPR020568">
    <property type="entry name" value="Ribosomal_Su5_D2-typ_SF"/>
</dbReference>
<sequence>MVVHHCISFSIRPWEDSWIPWIENFIPKTKEGIDGFQRGRVADLRLDDGSDWNIGLLREICEEDTVEAIRRIIWPQQQIHDELLLDSEQVRQKIAQRIGQDDLCCVFCGLEAESGLHLFKDCHPTSIEPESAYASVKAFAPATIANFGPDFDFFGCAVDGFGDFVSVSLDPHVHPGEISISEIFGDNANKLSKNPLWNCAGIAASEVMKMLGVRSVGLSLSLEKGLPLGSGLDRVWQARLLLLWR</sequence>
<evidence type="ECO:0000313" key="6">
    <source>
        <dbReference type="EMBL" id="KAF3444108.1"/>
    </source>
</evidence>
<keyword evidence="1" id="KW-0028">Amino-acid biosynthesis</keyword>
<keyword evidence="7" id="KW-1185">Reference proteome</keyword>
<proteinExistence type="predicted"/>